<reference evidence="1 2" key="1">
    <citation type="submission" date="2024-09" db="EMBL/GenBank/DDBJ databases">
        <title>Chromosome-scale assembly of Riccia fluitans.</title>
        <authorList>
            <person name="Paukszto L."/>
            <person name="Sawicki J."/>
            <person name="Karawczyk K."/>
            <person name="Piernik-Szablinska J."/>
            <person name="Szczecinska M."/>
            <person name="Mazdziarz M."/>
        </authorList>
    </citation>
    <scope>NUCLEOTIDE SEQUENCE [LARGE SCALE GENOMIC DNA]</scope>
    <source>
        <strain evidence="1">Rf_01</strain>
        <tissue evidence="1">Aerial parts of the thallus</tissue>
    </source>
</reference>
<organism evidence="1 2">
    <name type="scientific">Riccia fluitans</name>
    <dbReference type="NCBI Taxonomy" id="41844"/>
    <lineage>
        <taxon>Eukaryota</taxon>
        <taxon>Viridiplantae</taxon>
        <taxon>Streptophyta</taxon>
        <taxon>Embryophyta</taxon>
        <taxon>Marchantiophyta</taxon>
        <taxon>Marchantiopsida</taxon>
        <taxon>Marchantiidae</taxon>
        <taxon>Marchantiales</taxon>
        <taxon>Ricciaceae</taxon>
        <taxon>Riccia</taxon>
    </lineage>
</organism>
<name>A0ABD1YAN8_9MARC</name>
<sequence length="121" mass="13633">MNSSPFQSLVHTATNEDDYTPLHRAVLGSHLEIARSNEGFDGIHVPRLIFPEEINPKDANTNSILFGFHHFLGISLFVTEKEIGAEVPDPSRNLDWEDEEGLFQEATFEGGFKVTAHRIRD</sequence>
<dbReference type="Proteomes" id="UP001605036">
    <property type="component" value="Unassembled WGS sequence"/>
</dbReference>
<protein>
    <submittedName>
        <fullName evidence="1">Uncharacterized protein</fullName>
    </submittedName>
</protein>
<comment type="caution">
    <text evidence="1">The sequence shown here is derived from an EMBL/GenBank/DDBJ whole genome shotgun (WGS) entry which is preliminary data.</text>
</comment>
<gene>
    <name evidence="1" type="ORF">R1flu_008015</name>
</gene>
<proteinExistence type="predicted"/>
<evidence type="ECO:0000313" key="1">
    <source>
        <dbReference type="EMBL" id="KAL2623770.1"/>
    </source>
</evidence>
<dbReference type="EMBL" id="JBHFFA010000005">
    <property type="protein sequence ID" value="KAL2623770.1"/>
    <property type="molecule type" value="Genomic_DNA"/>
</dbReference>
<keyword evidence="2" id="KW-1185">Reference proteome</keyword>
<dbReference type="AlphaFoldDB" id="A0ABD1YAN8"/>
<accession>A0ABD1YAN8</accession>
<evidence type="ECO:0000313" key="2">
    <source>
        <dbReference type="Proteomes" id="UP001605036"/>
    </source>
</evidence>